<gene>
    <name evidence="2" type="ORF">CWE08_12045</name>
</gene>
<keyword evidence="3" id="KW-1185">Reference proteome</keyword>
<reference evidence="3" key="1">
    <citation type="journal article" date="2018" name="Front. Microbiol.">
        <title>Genome-Based Analysis Reveals the Taxonomy and Diversity of the Family Idiomarinaceae.</title>
        <authorList>
            <person name="Liu Y."/>
            <person name="Lai Q."/>
            <person name="Shao Z."/>
        </authorList>
    </citation>
    <scope>NUCLEOTIDE SEQUENCE [LARGE SCALE GENOMIC DNA]</scope>
    <source>
        <strain evidence="3">GBPy7</strain>
    </source>
</reference>
<dbReference type="OrthoDB" id="7068443at2"/>
<dbReference type="Proteomes" id="UP000288395">
    <property type="component" value="Unassembled WGS sequence"/>
</dbReference>
<organism evidence="2 3">
    <name type="scientific">Aliidiomarina iranensis</name>
    <dbReference type="NCBI Taxonomy" id="1434071"/>
    <lineage>
        <taxon>Bacteria</taxon>
        <taxon>Pseudomonadati</taxon>
        <taxon>Pseudomonadota</taxon>
        <taxon>Gammaproteobacteria</taxon>
        <taxon>Alteromonadales</taxon>
        <taxon>Idiomarinaceae</taxon>
        <taxon>Aliidiomarina</taxon>
    </lineage>
</organism>
<evidence type="ECO:0000256" key="1">
    <source>
        <dbReference type="SAM" id="SignalP"/>
    </source>
</evidence>
<evidence type="ECO:0000313" key="2">
    <source>
        <dbReference type="EMBL" id="RUO18027.1"/>
    </source>
</evidence>
<feature type="signal peptide" evidence="1">
    <location>
        <begin position="1"/>
        <end position="18"/>
    </location>
</feature>
<keyword evidence="1" id="KW-0732">Signal</keyword>
<comment type="caution">
    <text evidence="2">The sequence shown here is derived from an EMBL/GenBank/DDBJ whole genome shotgun (WGS) entry which is preliminary data.</text>
</comment>
<proteinExistence type="predicted"/>
<sequence length="132" mass="14892">MRILTSLAVLLISFPALSMPDCSDAEDFKGSVYGMLVSEMLPINAESPEEDAKVRFENGDYRLMGYGLYSGIKILGIDKLEENEVCKYGVRVLPGMTDAFESPDHRRLVDELRVYIDEYNAYMVKLLGKRSP</sequence>
<evidence type="ECO:0000313" key="3">
    <source>
        <dbReference type="Proteomes" id="UP000288395"/>
    </source>
</evidence>
<accession>A0A432VPG8</accession>
<dbReference type="AlphaFoldDB" id="A0A432VPG8"/>
<protein>
    <submittedName>
        <fullName evidence="2">Uncharacterized protein</fullName>
    </submittedName>
</protein>
<dbReference type="EMBL" id="PIPJ01000020">
    <property type="protein sequence ID" value="RUO18027.1"/>
    <property type="molecule type" value="Genomic_DNA"/>
</dbReference>
<name>A0A432VPG8_9GAMM</name>
<feature type="chain" id="PRO_5019158683" evidence="1">
    <location>
        <begin position="19"/>
        <end position="132"/>
    </location>
</feature>
<dbReference type="RefSeq" id="WP_126768503.1">
    <property type="nucleotide sequence ID" value="NZ_PIPJ01000020.1"/>
</dbReference>